<dbReference type="PANTHER" id="PTHR43390:SF1">
    <property type="entry name" value="CHLOROPLAST PROCESSING PEPTIDASE"/>
    <property type="match status" value="1"/>
</dbReference>
<evidence type="ECO:0000256" key="5">
    <source>
        <dbReference type="ARBA" id="ARBA00022801"/>
    </source>
</evidence>
<dbReference type="eggNOG" id="COG0681">
    <property type="taxonomic scope" value="Bacteria"/>
</dbReference>
<proteinExistence type="inferred from homology"/>
<dbReference type="STRING" id="195103.CPF_0312"/>
<dbReference type="GO" id="GO:0005886">
    <property type="term" value="C:plasma membrane"/>
    <property type="evidence" value="ECO:0007669"/>
    <property type="project" value="UniProtKB-SubCell"/>
</dbReference>
<dbReference type="GO" id="GO:0009003">
    <property type="term" value="F:signal peptidase activity"/>
    <property type="evidence" value="ECO:0007669"/>
    <property type="project" value="UniProtKB-EC"/>
</dbReference>
<evidence type="ECO:0000313" key="10">
    <source>
        <dbReference type="Proteomes" id="UP000001823"/>
    </source>
</evidence>
<feature type="active site" evidence="6">
    <location>
        <position position="36"/>
    </location>
</feature>
<keyword evidence="7" id="KW-0812">Transmembrane</keyword>
<dbReference type="Gene3D" id="2.10.109.10">
    <property type="entry name" value="Umud Fragment, subunit A"/>
    <property type="match status" value="1"/>
</dbReference>
<dbReference type="InterPro" id="IPR036286">
    <property type="entry name" value="LexA/Signal_pep-like_sf"/>
</dbReference>
<dbReference type="HOGENOM" id="CLU_028723_5_1_9"/>
<keyword evidence="7" id="KW-0472">Membrane</keyword>
<gene>
    <name evidence="9" type="ordered locus">CPF_0312</name>
</gene>
<dbReference type="PaxDb" id="195103-CPF_0312"/>
<dbReference type="PROSITE" id="PS00760">
    <property type="entry name" value="SPASE_I_2"/>
    <property type="match status" value="1"/>
</dbReference>
<comment type="subcellular location">
    <subcellularLocation>
        <location evidence="2">Cell membrane</location>
        <topology evidence="2">Single-pass type II membrane protein</topology>
    </subcellularLocation>
    <subcellularLocation>
        <location evidence="7">Membrane</location>
        <topology evidence="7">Single-pass type II membrane protein</topology>
    </subcellularLocation>
</comment>
<evidence type="ECO:0000259" key="8">
    <source>
        <dbReference type="Pfam" id="PF10502"/>
    </source>
</evidence>
<dbReference type="Proteomes" id="UP000001823">
    <property type="component" value="Chromosome"/>
</dbReference>
<evidence type="ECO:0000256" key="1">
    <source>
        <dbReference type="ARBA" id="ARBA00000677"/>
    </source>
</evidence>
<evidence type="ECO:0000256" key="6">
    <source>
        <dbReference type="PIRSR" id="PIRSR600223-1"/>
    </source>
</evidence>
<name>A0A0H2YR31_CLOP1</name>
<dbReference type="Pfam" id="PF10502">
    <property type="entry name" value="Peptidase_S26"/>
    <property type="match status" value="1"/>
</dbReference>
<feature type="transmembrane region" description="Helical" evidence="7">
    <location>
        <begin position="7"/>
        <end position="27"/>
    </location>
</feature>
<dbReference type="CDD" id="cd06530">
    <property type="entry name" value="S26_SPase_I"/>
    <property type="match status" value="1"/>
</dbReference>
<evidence type="ECO:0000256" key="4">
    <source>
        <dbReference type="ARBA" id="ARBA00013208"/>
    </source>
</evidence>
<dbReference type="EC" id="3.4.21.89" evidence="4 7"/>
<evidence type="ECO:0000256" key="7">
    <source>
        <dbReference type="RuleBase" id="RU362042"/>
    </source>
</evidence>
<dbReference type="InterPro" id="IPR019757">
    <property type="entry name" value="Pept_S26A_signal_pept_1_Lys-AS"/>
</dbReference>
<evidence type="ECO:0000256" key="3">
    <source>
        <dbReference type="ARBA" id="ARBA00009370"/>
    </source>
</evidence>
<dbReference type="AlphaFoldDB" id="A0A0H2YR31"/>
<organism evidence="9 10">
    <name type="scientific">Clostridium perfringens (strain ATCC 13124 / DSM 756 / JCM 1290 / NCIMB 6125 / NCTC 8237 / Type A)</name>
    <dbReference type="NCBI Taxonomy" id="195103"/>
    <lineage>
        <taxon>Bacteria</taxon>
        <taxon>Bacillati</taxon>
        <taxon>Bacillota</taxon>
        <taxon>Clostridia</taxon>
        <taxon>Eubacteriales</taxon>
        <taxon>Clostridiaceae</taxon>
        <taxon>Clostridium</taxon>
    </lineage>
</organism>
<dbReference type="InterPro" id="IPR000223">
    <property type="entry name" value="Pept_S26A_signal_pept_1"/>
</dbReference>
<dbReference type="GO" id="GO:0004252">
    <property type="term" value="F:serine-type endopeptidase activity"/>
    <property type="evidence" value="ECO:0007669"/>
    <property type="project" value="InterPro"/>
</dbReference>
<feature type="active site" evidence="6">
    <location>
        <position position="77"/>
    </location>
</feature>
<keyword evidence="10" id="KW-1185">Reference proteome</keyword>
<keyword evidence="5 7" id="KW-0378">Hydrolase</keyword>
<dbReference type="GO" id="GO:0006465">
    <property type="term" value="P:signal peptide processing"/>
    <property type="evidence" value="ECO:0007669"/>
    <property type="project" value="InterPro"/>
</dbReference>
<dbReference type="KEGG" id="cpf:CPF_0312"/>
<comment type="similarity">
    <text evidence="3 7">Belongs to the peptidase S26 family.</text>
</comment>
<protein>
    <recommendedName>
        <fullName evidence="4 7">Signal peptidase I</fullName>
        <ecNumber evidence="4 7">3.4.21.89</ecNumber>
    </recommendedName>
</protein>
<evidence type="ECO:0000256" key="2">
    <source>
        <dbReference type="ARBA" id="ARBA00004401"/>
    </source>
</evidence>
<comment type="catalytic activity">
    <reaction evidence="1 7">
        <text>Cleavage of hydrophobic, N-terminal signal or leader sequences from secreted and periplasmic proteins.</text>
        <dbReference type="EC" id="3.4.21.89"/>
    </reaction>
</comment>
<dbReference type="RefSeq" id="WP_011590136.1">
    <property type="nucleotide sequence ID" value="NC_008261.1"/>
</dbReference>
<keyword evidence="7" id="KW-1133">Transmembrane helix</keyword>
<feature type="domain" description="Peptidase S26" evidence="8">
    <location>
        <begin position="6"/>
        <end position="160"/>
    </location>
</feature>
<dbReference type="EMBL" id="CP000246">
    <property type="protein sequence ID" value="ABG83058.1"/>
    <property type="molecule type" value="Genomic_DNA"/>
</dbReference>
<sequence>MSKNLKEYVVIIFTAIVLTLLINKFLLFKIVVSTPSMAPTIEPGDQLFATRIHNLSKMERGDMIVFYSKEFDERMIKRLIGLPGDKVEIKEDGTVNVNNEKLDEPYIKYPGGKVNMNFEVPEDKYLLLGDNRDNSKDARYWSDKYIDGDDILGKAQITVWPLNRFNFAN</sequence>
<dbReference type="NCBIfam" id="TIGR02227">
    <property type="entry name" value="sigpep_I_bact"/>
    <property type="match status" value="1"/>
</dbReference>
<accession>A0A0H2YR31</accession>
<reference evidence="9 10" key="1">
    <citation type="journal article" date="2006" name="Genome Res.">
        <title>Skewed genomic variability in strains of the toxigenic bacterial pathogen, Clostridium perfringens.</title>
        <authorList>
            <person name="Myers G.S."/>
            <person name="Rasko D.A."/>
            <person name="Cheung J.K."/>
            <person name="Ravel J."/>
            <person name="Seshadri R."/>
            <person name="Deboy R.T."/>
            <person name="Ren Q."/>
            <person name="Varga J."/>
            <person name="Awad M.M."/>
            <person name="Brinkac L.M."/>
            <person name="Daugherty S.C."/>
            <person name="Haft D.H."/>
            <person name="Dodson R.J."/>
            <person name="Madupu R."/>
            <person name="Nelson W.C."/>
            <person name="Rosovitz M.J."/>
            <person name="Sullivan S.A."/>
            <person name="Khouri H."/>
            <person name="Dimitrov G.I."/>
            <person name="Watkins K.L."/>
            <person name="Mulligan S."/>
            <person name="Benton J."/>
            <person name="Radune D."/>
            <person name="Fisher D.J."/>
            <person name="Atkins H.S."/>
            <person name="Hiscox T."/>
            <person name="Jost B.H."/>
            <person name="Billington S.J."/>
            <person name="Songer J.G."/>
            <person name="McClane B.A."/>
            <person name="Titball R.W."/>
            <person name="Rood J.I."/>
            <person name="Melville S.B."/>
            <person name="Paulsen I.T."/>
        </authorList>
    </citation>
    <scope>NUCLEOTIDE SEQUENCE [LARGE SCALE GENOMIC DNA]</scope>
    <source>
        <strain evidence="10">ATCC 13124 / DSM 756 / JCM 1290 / NCIMB 6125 / NCTC 8237 / S 107 / Type A</strain>
    </source>
</reference>
<dbReference type="PRINTS" id="PR00727">
    <property type="entry name" value="LEADERPTASE"/>
</dbReference>
<dbReference type="InterPro" id="IPR019533">
    <property type="entry name" value="Peptidase_S26"/>
</dbReference>
<keyword evidence="7" id="KW-0645">Protease</keyword>
<dbReference type="SUPFAM" id="SSF51306">
    <property type="entry name" value="LexA/Signal peptidase"/>
    <property type="match status" value="1"/>
</dbReference>
<evidence type="ECO:0000313" key="9">
    <source>
        <dbReference type="EMBL" id="ABG83058.1"/>
    </source>
</evidence>
<dbReference type="PANTHER" id="PTHR43390">
    <property type="entry name" value="SIGNAL PEPTIDASE I"/>
    <property type="match status" value="1"/>
</dbReference>